<organism evidence="2">
    <name type="scientific">Nitratidesulfovibrio vulgaris (strain DSM 19637 / Miyazaki F)</name>
    <name type="common">Desulfovibrio vulgaris</name>
    <dbReference type="NCBI Taxonomy" id="883"/>
    <lineage>
        <taxon>Bacteria</taxon>
        <taxon>Pseudomonadati</taxon>
        <taxon>Thermodesulfobacteriota</taxon>
        <taxon>Desulfovibrionia</taxon>
        <taxon>Desulfovibrionales</taxon>
        <taxon>Desulfovibrionaceae</taxon>
        <taxon>Nitratidesulfovibrio</taxon>
    </lineage>
</organism>
<feature type="region of interest" description="Disordered" evidence="1">
    <location>
        <begin position="1"/>
        <end position="23"/>
    </location>
</feature>
<dbReference type="STRING" id="883.DvMF_1071"/>
<gene>
    <name evidence="2" type="ordered locus">DvMF_1071</name>
</gene>
<proteinExistence type="predicted"/>
<evidence type="ECO:0000313" key="2">
    <source>
        <dbReference type="EMBL" id="ACL08025.1"/>
    </source>
</evidence>
<evidence type="ECO:0000256" key="1">
    <source>
        <dbReference type="SAM" id="MobiDB-lite"/>
    </source>
</evidence>
<protein>
    <submittedName>
        <fullName evidence="2">Uncharacterized protein</fullName>
    </submittedName>
</protein>
<dbReference type="EMBL" id="CP001197">
    <property type="protein sequence ID" value="ACL08025.1"/>
    <property type="molecule type" value="Genomic_DNA"/>
</dbReference>
<reference evidence="2" key="1">
    <citation type="submission" date="2008-10" db="EMBL/GenBank/DDBJ databases">
        <title>Complete sequence of Desulfovibrio vulgaris str. 'Miyazaki F'.</title>
        <authorList>
            <person name="Lucas S."/>
            <person name="Copeland A."/>
            <person name="Lapidus A."/>
            <person name="Glavina del Rio T."/>
            <person name="Dalin E."/>
            <person name="Tice H."/>
            <person name="Bruce D."/>
            <person name="Goodwin L."/>
            <person name="Pitluck S."/>
            <person name="Sims D."/>
            <person name="Brettin T."/>
            <person name="Detter J.C."/>
            <person name="Han C."/>
            <person name="Larimer F."/>
            <person name="Land M."/>
            <person name="Hauser L."/>
            <person name="Kyrpides N."/>
            <person name="Mikhailova N."/>
            <person name="Hazen T.C."/>
            <person name="Richardson P."/>
        </authorList>
    </citation>
    <scope>NUCLEOTIDE SEQUENCE</scope>
    <source>
        <strain evidence="2">Miyazaki F</strain>
    </source>
</reference>
<dbReference type="OrthoDB" id="5455896at2"/>
<dbReference type="KEGG" id="dvm:DvMF_1071"/>
<sequence length="163" mass="17458">MSRHASPLPSRTADGGRHPDSAAQPDMILADLLACTAMADAESPEGADGLLTDLLGPEVEEASHARREETTRLAAYLDDLAAVLRTQGGAGVRVLRHWLDAACANDRLSRPEPAIHGAAALYDYARDRTAEIAMADPTSLLRIQLEGARRWAGEQLNPGGRRD</sequence>
<dbReference type="AlphaFoldDB" id="B8DPW8"/>
<dbReference type="HOGENOM" id="CLU_1624499_0_0_7"/>
<dbReference type="eggNOG" id="ENOG5032E53">
    <property type="taxonomic scope" value="Bacteria"/>
</dbReference>
<name>B8DPW8_NITV9</name>
<accession>B8DPW8</accession>